<keyword evidence="2" id="KW-1185">Reference proteome</keyword>
<organism evidence="1 2">
    <name type="scientific">Blepharisma stoltei</name>
    <dbReference type="NCBI Taxonomy" id="1481888"/>
    <lineage>
        <taxon>Eukaryota</taxon>
        <taxon>Sar</taxon>
        <taxon>Alveolata</taxon>
        <taxon>Ciliophora</taxon>
        <taxon>Postciliodesmatophora</taxon>
        <taxon>Heterotrichea</taxon>
        <taxon>Heterotrichida</taxon>
        <taxon>Blepharismidae</taxon>
        <taxon>Blepharisma</taxon>
    </lineage>
</organism>
<comment type="caution">
    <text evidence="1">The sequence shown here is derived from an EMBL/GenBank/DDBJ whole genome shotgun (WGS) entry which is preliminary data.</text>
</comment>
<dbReference type="InterPro" id="IPR036695">
    <property type="entry name" value="Arg-tRNA-synth_N_sf"/>
</dbReference>
<dbReference type="Proteomes" id="UP001162131">
    <property type="component" value="Unassembled WGS sequence"/>
</dbReference>
<proteinExistence type="predicted"/>
<dbReference type="GO" id="GO:0006420">
    <property type="term" value="P:arginyl-tRNA aminoacylation"/>
    <property type="evidence" value="ECO:0007669"/>
    <property type="project" value="InterPro"/>
</dbReference>
<accession>A0AAU9IBA5</accession>
<sequence length="488" mass="55800">MLPIKRTLNSLISKAAQIAYPVNDQATIIEGQYLCDFTSSIASHIYHTYKKGEVSFGLFNPREIADGIFVNVNKHELIDKVTIGGQGEIEVTLSNRYLSNALNSVLSNEKVLISSEIPQKTYSILLTGPTLDEGLELFHVRELLLSESMKKCNELLGIPTSSQFLFRNTIKSRSSQDSKELNELSAAPQSFINSNLTDFIKNRFGLDFDFLCKRLKTNVTSIYASDLLQDKWLKSSENSDLIMNYFENKWVIDFINIAKTFAEGYKNIVYVVRQYEESYEILKIIKEINNKITENLATKRLGEVLSVDRRLNDQPIHIVLDFFIGASLNHIPKCYDPDELIMSAIKYSILKKPFEETVLLNLDTVLKKTNKSFFGPIAVYNHLEQKLEAGNFSQKNREIPLKDIENSIELRKLAIDLCLFPDAVFESSSNFSAQYLCDWLERTSEKYMLVDTYLDKDMNPGMQKIVHTFFTKAFEIIGIDAKSVLRKN</sequence>
<dbReference type="Gene3D" id="3.30.1360.70">
    <property type="entry name" value="Arginyl tRNA synthetase N-terminal domain"/>
    <property type="match status" value="1"/>
</dbReference>
<reference evidence="1" key="1">
    <citation type="submission" date="2021-09" db="EMBL/GenBank/DDBJ databases">
        <authorList>
            <consortium name="AG Swart"/>
            <person name="Singh M."/>
            <person name="Singh A."/>
            <person name="Seah K."/>
            <person name="Emmerich C."/>
        </authorList>
    </citation>
    <scope>NUCLEOTIDE SEQUENCE</scope>
    <source>
        <strain evidence="1">ATCC30299</strain>
    </source>
</reference>
<dbReference type="AlphaFoldDB" id="A0AAU9IBA5"/>
<evidence type="ECO:0008006" key="3">
    <source>
        <dbReference type="Google" id="ProtNLM"/>
    </source>
</evidence>
<gene>
    <name evidence="1" type="ORF">BSTOLATCC_MIC3497</name>
</gene>
<evidence type="ECO:0000313" key="1">
    <source>
        <dbReference type="EMBL" id="CAG9311205.1"/>
    </source>
</evidence>
<dbReference type="GO" id="GO:0005524">
    <property type="term" value="F:ATP binding"/>
    <property type="evidence" value="ECO:0007669"/>
    <property type="project" value="InterPro"/>
</dbReference>
<dbReference type="EMBL" id="CAJZBQ010000004">
    <property type="protein sequence ID" value="CAG9311205.1"/>
    <property type="molecule type" value="Genomic_DNA"/>
</dbReference>
<name>A0AAU9IBA5_9CILI</name>
<dbReference type="GO" id="GO:0005737">
    <property type="term" value="C:cytoplasm"/>
    <property type="evidence" value="ECO:0007669"/>
    <property type="project" value="InterPro"/>
</dbReference>
<protein>
    <recommendedName>
        <fullName evidence="3">Arginine--tRNA ligase</fullName>
    </recommendedName>
</protein>
<dbReference type="GO" id="GO:0004814">
    <property type="term" value="F:arginine-tRNA ligase activity"/>
    <property type="evidence" value="ECO:0007669"/>
    <property type="project" value="InterPro"/>
</dbReference>
<evidence type="ECO:0000313" key="2">
    <source>
        <dbReference type="Proteomes" id="UP001162131"/>
    </source>
</evidence>